<name>A0A2H1WIH5_SPOFR</name>
<dbReference type="EMBL" id="ODYU01008888">
    <property type="protein sequence ID" value="SOQ52869.1"/>
    <property type="molecule type" value="Genomic_DNA"/>
</dbReference>
<organism evidence="1">
    <name type="scientific">Spodoptera frugiperda</name>
    <name type="common">Fall armyworm</name>
    <dbReference type="NCBI Taxonomy" id="7108"/>
    <lineage>
        <taxon>Eukaryota</taxon>
        <taxon>Metazoa</taxon>
        <taxon>Ecdysozoa</taxon>
        <taxon>Arthropoda</taxon>
        <taxon>Hexapoda</taxon>
        <taxon>Insecta</taxon>
        <taxon>Pterygota</taxon>
        <taxon>Neoptera</taxon>
        <taxon>Endopterygota</taxon>
        <taxon>Lepidoptera</taxon>
        <taxon>Glossata</taxon>
        <taxon>Ditrysia</taxon>
        <taxon>Noctuoidea</taxon>
        <taxon>Noctuidae</taxon>
        <taxon>Amphipyrinae</taxon>
        <taxon>Spodoptera</taxon>
    </lineage>
</organism>
<accession>A0A2H1WIH5</accession>
<dbReference type="AlphaFoldDB" id="A0A2H1WIH5"/>
<reference evidence="1" key="1">
    <citation type="submission" date="2016-07" db="EMBL/GenBank/DDBJ databases">
        <authorList>
            <person name="Bretaudeau A."/>
        </authorList>
    </citation>
    <scope>NUCLEOTIDE SEQUENCE</scope>
    <source>
        <strain evidence="1">Rice</strain>
        <tissue evidence="1">Whole body</tissue>
    </source>
</reference>
<evidence type="ECO:0000313" key="1">
    <source>
        <dbReference type="EMBL" id="SOQ52869.1"/>
    </source>
</evidence>
<sequence length="141" mass="15994">MERYVVTRRSKHKADGFLTKCRRKYSVLRKRSWITSGFDLNFSGAGLLEYPVPFTGVERDHWGFSELKDVFGQLCSIDLQIQGGQLNKEPESCGETLDTVPKIKGLFKAEDRKLFPEDPLKSTSVDVTLPALPALSLFFIH</sequence>
<gene>
    <name evidence="1" type="ORF">SFRICE_006686</name>
</gene>
<proteinExistence type="predicted"/>
<dbReference type="OrthoDB" id="6381867at2759"/>
<protein>
    <submittedName>
        <fullName evidence="1">SFRICE_006686</fullName>
    </submittedName>
</protein>